<sequence length="55" mass="6515">MLGEKDSNPHKQNQNLPCYHYTIPQLILNLFIQFLKVKIKVFLHAQQKEGAELFF</sequence>
<gene>
    <name evidence="1" type="ORF">LCGC14_3012560</name>
</gene>
<organism evidence="1">
    <name type="scientific">marine sediment metagenome</name>
    <dbReference type="NCBI Taxonomy" id="412755"/>
    <lineage>
        <taxon>unclassified sequences</taxon>
        <taxon>metagenomes</taxon>
        <taxon>ecological metagenomes</taxon>
    </lineage>
</organism>
<name>A0A0F8XKJ4_9ZZZZ</name>
<accession>A0A0F8XKJ4</accession>
<dbReference type="AlphaFoldDB" id="A0A0F8XKJ4"/>
<dbReference type="EMBL" id="LAZR01062391">
    <property type="protein sequence ID" value="KKK61615.1"/>
    <property type="molecule type" value="Genomic_DNA"/>
</dbReference>
<comment type="caution">
    <text evidence="1">The sequence shown here is derived from an EMBL/GenBank/DDBJ whole genome shotgun (WGS) entry which is preliminary data.</text>
</comment>
<proteinExistence type="predicted"/>
<protein>
    <submittedName>
        <fullName evidence="1">Uncharacterized protein</fullName>
    </submittedName>
</protein>
<reference evidence="1" key="1">
    <citation type="journal article" date="2015" name="Nature">
        <title>Complex archaea that bridge the gap between prokaryotes and eukaryotes.</title>
        <authorList>
            <person name="Spang A."/>
            <person name="Saw J.H."/>
            <person name="Jorgensen S.L."/>
            <person name="Zaremba-Niedzwiedzka K."/>
            <person name="Martijn J."/>
            <person name="Lind A.E."/>
            <person name="van Eijk R."/>
            <person name="Schleper C."/>
            <person name="Guy L."/>
            <person name="Ettema T.J."/>
        </authorList>
    </citation>
    <scope>NUCLEOTIDE SEQUENCE</scope>
</reference>
<evidence type="ECO:0000313" key="1">
    <source>
        <dbReference type="EMBL" id="KKK61615.1"/>
    </source>
</evidence>